<feature type="domain" description="CBS" evidence="12">
    <location>
        <begin position="222"/>
        <end position="281"/>
    </location>
</feature>
<evidence type="ECO:0000256" key="9">
    <source>
        <dbReference type="PROSITE-ProRule" id="PRU00703"/>
    </source>
</evidence>
<keyword evidence="4 10" id="KW-0812">Transmembrane</keyword>
<dbReference type="eggNOG" id="COG1253">
    <property type="taxonomic scope" value="Bacteria"/>
</dbReference>
<evidence type="ECO:0000256" key="6">
    <source>
        <dbReference type="ARBA" id="ARBA00022989"/>
    </source>
</evidence>
<keyword evidence="15" id="KW-1185">Reference proteome</keyword>
<dbReference type="GO" id="GO:0005886">
    <property type="term" value="C:plasma membrane"/>
    <property type="evidence" value="ECO:0007669"/>
    <property type="project" value="UniProtKB-SubCell"/>
</dbReference>
<feature type="transmembrane region" description="Helical" evidence="11">
    <location>
        <begin position="6"/>
        <end position="31"/>
    </location>
</feature>
<evidence type="ECO:0000313" key="15">
    <source>
        <dbReference type="Proteomes" id="UP000003240"/>
    </source>
</evidence>
<sequence length="447" mass="48571">MDTESIGLVIGLIIALVVASGFFSMAEIAVVSARKARLEMRAEEGKKGAQAALTAVRQPDRLLPALQVGITLSGICIGALGGTVLADGLSVYLKTIPYLAPHSYSLSLVLVVTVLAFISMIFGELAPKQIALTRPESVVVMVASPLTVFAGLFSPIVALLSKITSLVLRFLPANTASEPAVIEEEVYLLLEHGAKDGTFDKAEQDMVQRVFQLDDIRASALMTPRTQVDWLDIEEGLDVHLDIVRESPHSRFPVGRESLDDVVGIIYARDILTETLAGRPFVLAEHLHTPLFVPRSMSGLEILESFKKSGTHIALVIDEYGGMLGLITLNDILEKIVGVMPLAEDAAAPPIVQRADGSWLVDGMLPVEDLKSLLAVEELPAENRENYQTLGGFVTSYLEHIPAASEHFIWKDWRFEIMDMDRARVDKVLVSAVETAAASEVTDRDIP</sequence>
<feature type="transmembrane region" description="Helical" evidence="11">
    <location>
        <begin position="138"/>
        <end position="160"/>
    </location>
</feature>
<evidence type="ECO:0000256" key="5">
    <source>
        <dbReference type="ARBA" id="ARBA00022737"/>
    </source>
</evidence>
<dbReference type="SMART" id="SM01091">
    <property type="entry name" value="CorC_HlyC"/>
    <property type="match status" value="1"/>
</dbReference>
<dbReference type="InterPro" id="IPR002550">
    <property type="entry name" value="CNNM"/>
</dbReference>
<dbReference type="PROSITE" id="PS51371">
    <property type="entry name" value="CBS"/>
    <property type="match status" value="2"/>
</dbReference>
<keyword evidence="5" id="KW-0677">Repeat</keyword>
<dbReference type="InterPro" id="IPR016169">
    <property type="entry name" value="FAD-bd_PCMH_sub2"/>
</dbReference>
<reference evidence="14 15" key="1">
    <citation type="journal article" date="2011" name="EMBO J.">
        <title>Structural diversity of bacterial flagellar motors.</title>
        <authorList>
            <person name="Chen S."/>
            <person name="Beeby M."/>
            <person name="Murphy G.E."/>
            <person name="Leadbetter J.R."/>
            <person name="Hendrixson D.R."/>
            <person name="Briegel A."/>
            <person name="Li Z."/>
            <person name="Shi J."/>
            <person name="Tocheva E.I."/>
            <person name="Muller A."/>
            <person name="Dobro M.J."/>
            <person name="Jensen G.J."/>
        </authorList>
    </citation>
    <scope>NUCLEOTIDE SEQUENCE [LARGE SCALE GENOMIC DNA]</scope>
    <source>
        <strain evidence="14 15">DSM 6540</strain>
    </source>
</reference>
<dbReference type="InterPro" id="IPR005170">
    <property type="entry name" value="Transptr-assoc_dom"/>
</dbReference>
<dbReference type="InterPro" id="IPR051676">
    <property type="entry name" value="UPF0053_domain"/>
</dbReference>
<evidence type="ECO:0000256" key="10">
    <source>
        <dbReference type="PROSITE-ProRule" id="PRU01193"/>
    </source>
</evidence>
<dbReference type="PANTHER" id="PTHR43099:SF2">
    <property type="entry name" value="UPF0053 PROTEIN YRKA"/>
    <property type="match status" value="1"/>
</dbReference>
<evidence type="ECO:0000256" key="11">
    <source>
        <dbReference type="SAM" id="Phobius"/>
    </source>
</evidence>
<dbReference type="PROSITE" id="PS51846">
    <property type="entry name" value="CNNM"/>
    <property type="match status" value="1"/>
</dbReference>
<dbReference type="InterPro" id="IPR046342">
    <property type="entry name" value="CBS_dom_sf"/>
</dbReference>
<evidence type="ECO:0000256" key="7">
    <source>
        <dbReference type="ARBA" id="ARBA00023122"/>
    </source>
</evidence>
<dbReference type="InterPro" id="IPR044751">
    <property type="entry name" value="Ion_transp-like_CBS"/>
</dbReference>
<dbReference type="InterPro" id="IPR000644">
    <property type="entry name" value="CBS_dom"/>
</dbReference>
<dbReference type="AlphaFoldDB" id="F7NEG4"/>
<evidence type="ECO:0000313" key="14">
    <source>
        <dbReference type="EMBL" id="EGO65375.1"/>
    </source>
</evidence>
<evidence type="ECO:0000256" key="8">
    <source>
        <dbReference type="ARBA" id="ARBA00023136"/>
    </source>
</evidence>
<dbReference type="SUPFAM" id="SSF56176">
    <property type="entry name" value="FAD-binding/transporter-associated domain-like"/>
    <property type="match status" value="1"/>
</dbReference>
<gene>
    <name evidence="14" type="ORF">ALO_02136</name>
</gene>
<feature type="transmembrane region" description="Helical" evidence="11">
    <location>
        <begin position="62"/>
        <end position="86"/>
    </location>
</feature>
<dbReference type="PANTHER" id="PTHR43099">
    <property type="entry name" value="UPF0053 PROTEIN YRKA"/>
    <property type="match status" value="1"/>
</dbReference>
<dbReference type="SUPFAM" id="SSF54631">
    <property type="entry name" value="CBS-domain pair"/>
    <property type="match status" value="1"/>
</dbReference>
<evidence type="ECO:0000256" key="2">
    <source>
        <dbReference type="ARBA" id="ARBA00006337"/>
    </source>
</evidence>
<protein>
    <recommendedName>
        <fullName evidence="16">Hemolysin</fullName>
    </recommendedName>
</protein>
<keyword evidence="3" id="KW-1003">Cell membrane</keyword>
<dbReference type="Pfam" id="PF03471">
    <property type="entry name" value="CorC_HlyC"/>
    <property type="match status" value="1"/>
</dbReference>
<keyword evidence="8 10" id="KW-0472">Membrane</keyword>
<dbReference type="STRING" id="1009370.ALO_02136"/>
<keyword evidence="7 9" id="KW-0129">CBS domain</keyword>
<dbReference type="FunFam" id="3.30.465.10:FF:000023">
    <property type="entry name" value="Magnesium and cobalt transporter"/>
    <property type="match status" value="1"/>
</dbReference>
<dbReference type="InterPro" id="IPR036318">
    <property type="entry name" value="FAD-bd_PCMH-like_sf"/>
</dbReference>
<accession>F7NEG4</accession>
<name>F7NEG4_9FIRM</name>
<evidence type="ECO:0000256" key="3">
    <source>
        <dbReference type="ARBA" id="ARBA00022475"/>
    </source>
</evidence>
<dbReference type="Pfam" id="PF01595">
    <property type="entry name" value="CNNM"/>
    <property type="match status" value="1"/>
</dbReference>
<evidence type="ECO:0008006" key="16">
    <source>
        <dbReference type="Google" id="ProtNLM"/>
    </source>
</evidence>
<dbReference type="EMBL" id="AFGF01000017">
    <property type="protein sequence ID" value="EGO65375.1"/>
    <property type="molecule type" value="Genomic_DNA"/>
</dbReference>
<keyword evidence="6 10" id="KW-1133">Transmembrane helix</keyword>
<proteinExistence type="inferred from homology"/>
<dbReference type="GO" id="GO:0050660">
    <property type="term" value="F:flavin adenine dinucleotide binding"/>
    <property type="evidence" value="ECO:0007669"/>
    <property type="project" value="InterPro"/>
</dbReference>
<feature type="domain" description="CNNM transmembrane" evidence="13">
    <location>
        <begin position="2"/>
        <end position="203"/>
    </location>
</feature>
<dbReference type="Gene3D" id="3.30.465.10">
    <property type="match status" value="1"/>
</dbReference>
<evidence type="ECO:0000259" key="12">
    <source>
        <dbReference type="PROSITE" id="PS51371"/>
    </source>
</evidence>
<dbReference type="Gene3D" id="3.10.580.10">
    <property type="entry name" value="CBS-domain"/>
    <property type="match status" value="1"/>
</dbReference>
<feature type="domain" description="CBS" evidence="12">
    <location>
        <begin position="286"/>
        <end position="344"/>
    </location>
</feature>
<evidence type="ECO:0000256" key="1">
    <source>
        <dbReference type="ARBA" id="ARBA00004651"/>
    </source>
</evidence>
<feature type="transmembrane region" description="Helical" evidence="11">
    <location>
        <begin position="106"/>
        <end position="126"/>
    </location>
</feature>
<evidence type="ECO:0000256" key="4">
    <source>
        <dbReference type="ARBA" id="ARBA00022692"/>
    </source>
</evidence>
<comment type="caution">
    <text evidence="14">The sequence shown here is derived from an EMBL/GenBank/DDBJ whole genome shotgun (WGS) entry which is preliminary data.</text>
</comment>
<evidence type="ECO:0000259" key="13">
    <source>
        <dbReference type="PROSITE" id="PS51846"/>
    </source>
</evidence>
<dbReference type="Pfam" id="PF00571">
    <property type="entry name" value="CBS"/>
    <property type="match status" value="1"/>
</dbReference>
<dbReference type="RefSeq" id="WP_004092327.1">
    <property type="nucleotide sequence ID" value="NZ_AFGF01000017.1"/>
</dbReference>
<dbReference type="CDD" id="cd04590">
    <property type="entry name" value="CBS_pair_CorC_HlyC_assoc"/>
    <property type="match status" value="1"/>
</dbReference>
<comment type="similarity">
    <text evidence="2">Belongs to the UPF0053 family.</text>
</comment>
<organism evidence="14 15">
    <name type="scientific">Acetonema longum DSM 6540</name>
    <dbReference type="NCBI Taxonomy" id="1009370"/>
    <lineage>
        <taxon>Bacteria</taxon>
        <taxon>Bacillati</taxon>
        <taxon>Bacillota</taxon>
        <taxon>Negativicutes</taxon>
        <taxon>Acetonemataceae</taxon>
        <taxon>Acetonema</taxon>
    </lineage>
</organism>
<dbReference type="Proteomes" id="UP000003240">
    <property type="component" value="Unassembled WGS sequence"/>
</dbReference>
<comment type="subcellular location">
    <subcellularLocation>
        <location evidence="1">Cell membrane</location>
        <topology evidence="1">Multi-pass membrane protein</topology>
    </subcellularLocation>
</comment>